<dbReference type="GO" id="GO:0032543">
    <property type="term" value="P:mitochondrial translation"/>
    <property type="evidence" value="ECO:0007669"/>
    <property type="project" value="InterPro"/>
</dbReference>
<evidence type="ECO:0000256" key="10">
    <source>
        <dbReference type="ARBA" id="ARBA00023274"/>
    </source>
</evidence>
<evidence type="ECO:0000256" key="9">
    <source>
        <dbReference type="ARBA" id="ARBA00023128"/>
    </source>
</evidence>
<dbReference type="Gene3D" id="1.25.40.10">
    <property type="entry name" value="Tetratricopeptide repeat domain"/>
    <property type="match status" value="2"/>
</dbReference>
<evidence type="ECO:0000256" key="2">
    <source>
        <dbReference type="ARBA" id="ARBA00008551"/>
    </source>
</evidence>
<keyword evidence="4" id="KW-0677">Repeat</keyword>
<evidence type="ECO:0000256" key="7">
    <source>
        <dbReference type="ARBA" id="ARBA00022946"/>
    </source>
</evidence>
<dbReference type="InterPro" id="IPR011990">
    <property type="entry name" value="TPR-like_helical_dom_sf"/>
</dbReference>
<dbReference type="Pfam" id="PF13812">
    <property type="entry name" value="PPR_3"/>
    <property type="match status" value="1"/>
</dbReference>
<dbReference type="GO" id="GO:0043024">
    <property type="term" value="F:ribosomal small subunit binding"/>
    <property type="evidence" value="ECO:0007669"/>
    <property type="project" value="InterPro"/>
</dbReference>
<dbReference type="GO" id="GO:1990904">
    <property type="term" value="C:ribonucleoprotein complex"/>
    <property type="evidence" value="ECO:0007669"/>
    <property type="project" value="UniProtKB-KW"/>
</dbReference>
<evidence type="ECO:0000256" key="3">
    <source>
        <dbReference type="ARBA" id="ARBA00022730"/>
    </source>
</evidence>
<keyword evidence="7" id="KW-0809">Transit peptide</keyword>
<gene>
    <name evidence="14" type="ORF">NP493_1575g00020</name>
</gene>
<dbReference type="GO" id="GO:0005840">
    <property type="term" value="C:ribosome"/>
    <property type="evidence" value="ECO:0007669"/>
    <property type="project" value="UniProtKB-KW"/>
</dbReference>
<evidence type="ECO:0000256" key="5">
    <source>
        <dbReference type="ARBA" id="ARBA00022845"/>
    </source>
</evidence>
<comment type="subcellular location">
    <subcellularLocation>
        <location evidence="1">Mitochondrion</location>
    </subcellularLocation>
</comment>
<organism evidence="14 15">
    <name type="scientific">Ridgeia piscesae</name>
    <name type="common">Tubeworm</name>
    <dbReference type="NCBI Taxonomy" id="27915"/>
    <lineage>
        <taxon>Eukaryota</taxon>
        <taxon>Metazoa</taxon>
        <taxon>Spiralia</taxon>
        <taxon>Lophotrochozoa</taxon>
        <taxon>Annelida</taxon>
        <taxon>Polychaeta</taxon>
        <taxon>Sedentaria</taxon>
        <taxon>Canalipalpata</taxon>
        <taxon>Sabellida</taxon>
        <taxon>Siboglinidae</taxon>
        <taxon>Ridgeia</taxon>
    </lineage>
</organism>
<keyword evidence="9" id="KW-0496">Mitochondrion</keyword>
<evidence type="ECO:0000256" key="4">
    <source>
        <dbReference type="ARBA" id="ARBA00022737"/>
    </source>
</evidence>
<feature type="repeat" description="PPR" evidence="12">
    <location>
        <begin position="252"/>
        <end position="286"/>
    </location>
</feature>
<keyword evidence="15" id="KW-1185">Reference proteome</keyword>
<dbReference type="NCBIfam" id="TIGR00756">
    <property type="entry name" value="PPR"/>
    <property type="match status" value="1"/>
</dbReference>
<evidence type="ECO:0000256" key="6">
    <source>
        <dbReference type="ARBA" id="ARBA00022884"/>
    </source>
</evidence>
<dbReference type="AlphaFoldDB" id="A0AAD9JYG9"/>
<evidence type="ECO:0000256" key="8">
    <source>
        <dbReference type="ARBA" id="ARBA00022980"/>
    </source>
</evidence>
<dbReference type="PROSITE" id="PS51375">
    <property type="entry name" value="PPR"/>
    <property type="match status" value="1"/>
</dbReference>
<dbReference type="InterPro" id="IPR002885">
    <property type="entry name" value="PPR_rpt"/>
</dbReference>
<evidence type="ECO:0000256" key="11">
    <source>
        <dbReference type="ARBA" id="ARBA00035134"/>
    </source>
</evidence>
<feature type="compositionally biased region" description="Low complexity" evidence="13">
    <location>
        <begin position="37"/>
        <end position="54"/>
    </location>
</feature>
<dbReference type="GO" id="GO:0005739">
    <property type="term" value="C:mitochondrion"/>
    <property type="evidence" value="ECO:0007669"/>
    <property type="project" value="UniProtKB-SubCell"/>
</dbReference>
<keyword evidence="3" id="KW-0699">rRNA-binding</keyword>
<evidence type="ECO:0000256" key="13">
    <source>
        <dbReference type="SAM" id="MobiDB-lite"/>
    </source>
</evidence>
<comment type="similarity">
    <text evidence="2">Belongs to the mitochondrion-specific ribosomal protein mS39 family.</text>
</comment>
<dbReference type="GO" id="GO:0019843">
    <property type="term" value="F:rRNA binding"/>
    <property type="evidence" value="ECO:0007669"/>
    <property type="project" value="UniProtKB-KW"/>
</dbReference>
<keyword evidence="8" id="KW-0689">Ribosomal protein</keyword>
<accession>A0AAD9JYG9</accession>
<evidence type="ECO:0000256" key="1">
    <source>
        <dbReference type="ARBA" id="ARBA00004173"/>
    </source>
</evidence>
<keyword evidence="6" id="KW-0694">RNA-binding</keyword>
<dbReference type="PANTHER" id="PTHR16276:SF1">
    <property type="entry name" value="SMALL RIBOSOMAL SUBUNIT PROTEIN MS39"/>
    <property type="match status" value="1"/>
</dbReference>
<dbReference type="GO" id="GO:0006417">
    <property type="term" value="P:regulation of translation"/>
    <property type="evidence" value="ECO:0007669"/>
    <property type="project" value="UniProtKB-KW"/>
</dbReference>
<evidence type="ECO:0000313" key="15">
    <source>
        <dbReference type="Proteomes" id="UP001209878"/>
    </source>
</evidence>
<evidence type="ECO:0000256" key="12">
    <source>
        <dbReference type="PROSITE-ProRule" id="PRU00708"/>
    </source>
</evidence>
<keyword evidence="10" id="KW-0687">Ribonucleoprotein</keyword>
<reference evidence="14" key="1">
    <citation type="journal article" date="2023" name="Mol. Biol. Evol.">
        <title>Third-Generation Sequencing Reveals the Adaptive Role of the Epigenome in Three Deep-Sea Polychaetes.</title>
        <authorList>
            <person name="Perez M."/>
            <person name="Aroh O."/>
            <person name="Sun Y."/>
            <person name="Lan Y."/>
            <person name="Juniper S.K."/>
            <person name="Young C.R."/>
            <person name="Angers B."/>
            <person name="Qian P.Y."/>
        </authorList>
    </citation>
    <scope>NUCLEOTIDE SEQUENCE</scope>
    <source>
        <strain evidence="14">R07B-5</strain>
    </source>
</reference>
<dbReference type="Proteomes" id="UP001209878">
    <property type="component" value="Unassembled WGS sequence"/>
</dbReference>
<proteinExistence type="inferred from homology"/>
<dbReference type="Pfam" id="PF22330">
    <property type="entry name" value="Rib_mS39_PPR"/>
    <property type="match status" value="1"/>
</dbReference>
<dbReference type="PANTHER" id="PTHR16276">
    <property type="entry name" value="PENTATRICOPEPTIDE REPEAT DOMAIN-CONTAINING PROTEIN 3"/>
    <property type="match status" value="1"/>
</dbReference>
<dbReference type="EMBL" id="JAODUO010001575">
    <property type="protein sequence ID" value="KAK2161551.1"/>
    <property type="molecule type" value="Genomic_DNA"/>
</dbReference>
<name>A0AAD9JYG9_RIDPI</name>
<dbReference type="InterPro" id="IPR055063">
    <property type="entry name" value="Rib_mS39_PPR"/>
</dbReference>
<feature type="region of interest" description="Disordered" evidence="13">
    <location>
        <begin position="37"/>
        <end position="61"/>
    </location>
</feature>
<protein>
    <recommendedName>
        <fullName evidence="11">Small ribosomal subunit protein mS39</fullName>
    </recommendedName>
</protein>
<evidence type="ECO:0000313" key="14">
    <source>
        <dbReference type="EMBL" id="KAK2161551.1"/>
    </source>
</evidence>
<dbReference type="InterPro" id="IPR037387">
    <property type="entry name" value="PTCD3"/>
</dbReference>
<comment type="caution">
    <text evidence="14">The sequence shown here is derived from an EMBL/GenBank/DDBJ whole genome shotgun (WGS) entry which is preliminary data.</text>
</comment>
<keyword evidence="5" id="KW-0810">Translation regulation</keyword>
<sequence length="394" mass="45103">MAIPLTKCCCCSLVQNQRNLIRRGLWRTSAVFQEAVGTQSSSGSSQTSHQPPQGSREDGVEKIVIPKKKKRDELSILKALASTVKRDYNAPHYKYIDDPFLIPTSALEKRSYSLAKASGKKAARYVLQRYPGNFQHNPAEPSIEAFMPKSGPQLPEGEVAGLRERIERRLPTEAYLSYLSMKEKGTEVPEETMKDLLDLLCVYNSEDPEPDQFPDELYFNREVGQDNTRKIRKTWQDKGPAEQLFTEMETKDATVYGSLIKGRAKYFQVDRAYELLREMKEKGLQADVHVYNAILSIAAFLKDRPDLRWQLGQEIMADMAASGVQPNLQTFNNVLYLLSRGLRFKETPNWMMQVINEMKRCFIEPSLATWYYLIQGCYTTDGKTCNICSFSFQY</sequence>